<reference evidence="3" key="1">
    <citation type="submission" date="2021-01" db="EMBL/GenBank/DDBJ databases">
        <authorList>
            <person name="Corre E."/>
            <person name="Pelletier E."/>
            <person name="Niang G."/>
            <person name="Scheremetjew M."/>
            <person name="Finn R."/>
            <person name="Kale V."/>
            <person name="Holt S."/>
            <person name="Cochrane G."/>
            <person name="Meng A."/>
            <person name="Brown T."/>
            <person name="Cohen L."/>
        </authorList>
    </citation>
    <scope>NUCLEOTIDE SEQUENCE</scope>
    <source>
        <strain evidence="3">GSBS06</strain>
    </source>
</reference>
<feature type="compositionally biased region" description="Polar residues" evidence="1">
    <location>
        <begin position="388"/>
        <end position="400"/>
    </location>
</feature>
<dbReference type="AlphaFoldDB" id="A0A6S7ZCT1"/>
<dbReference type="InterPro" id="IPR006966">
    <property type="entry name" value="Peroxin-3"/>
</dbReference>
<evidence type="ECO:0008006" key="5">
    <source>
        <dbReference type="Google" id="ProtNLM"/>
    </source>
</evidence>
<proteinExistence type="predicted"/>
<dbReference type="GO" id="GO:0005778">
    <property type="term" value="C:peroxisomal membrane"/>
    <property type="evidence" value="ECO:0007669"/>
    <property type="project" value="InterPro"/>
</dbReference>
<dbReference type="PANTHER" id="PTHR28080:SF1">
    <property type="entry name" value="PEROXISOMAL BIOGENESIS FACTOR 3"/>
    <property type="match status" value="1"/>
</dbReference>
<keyword evidence="2" id="KW-1133">Transmembrane helix</keyword>
<dbReference type="EMBL" id="HBIN01000834">
    <property type="protein sequence ID" value="CAE0430088.1"/>
    <property type="molecule type" value="Transcribed_RNA"/>
</dbReference>
<name>A0A6S7ZCT1_9STRA</name>
<sequence length="590" mass="64621">MSDYVRGGFAFIKRHKKKFFALGTISALGVFGYYYAKRMVRDGMRQVEEIGRDLQKQMMEQQQRQDELSRIRGECARMVVTFVPPIRSIVKEYTDPKPVTERLKAYRQKAHPQTDDGSMETLWEELKIVSLARLFGSIYALCLLNAVLKIQMHVMARIAFAEQVEARKARQSKDTNNSNGAMIDDADVANTRTTKVTREVRERFLFLGSDHLMNRGEGMKILLKRVSDAIRIASKDWLMGTDATVTRAQILELISSIRVHVEKGNESAEVDMDEVTVTSPGQISLSPSARQWIIHSLIPEDESQLLSPDRELDEQQNAILQDMLNETMDMIESPIFAQVAEQSFECVFAVLNDELKVHKFKAVAKKNKKEAQSTALATDGKTDVKENVTGSESVSSNQDANAKATVELLDDDADEDEPEQYLLTKVIVALLKQVAGETLADDKGDNNLNKYVSSLKDVSSADTLCEMVFQQGVEDNTSNPFGGLGDFGIGEEDMKALTGLLGGLGGAGGDDELMKLLGGEGGLMSLLGGMGGDDLMAGGANPLAMLAGMGMGAPPGQGGTGLPPMAQDEEFMRLLQQMSAGSNTPAQEIQ</sequence>
<feature type="region of interest" description="Disordered" evidence="1">
    <location>
        <begin position="371"/>
        <end position="401"/>
    </location>
</feature>
<dbReference type="GO" id="GO:0030674">
    <property type="term" value="F:protein-macromolecule adaptor activity"/>
    <property type="evidence" value="ECO:0007669"/>
    <property type="project" value="TreeGrafter"/>
</dbReference>
<gene>
    <name evidence="3" type="ORF">ASTO00021_LOCUS408</name>
    <name evidence="4" type="ORF">ASTO00021_LOCUS409</name>
</gene>
<evidence type="ECO:0000256" key="1">
    <source>
        <dbReference type="SAM" id="MobiDB-lite"/>
    </source>
</evidence>
<dbReference type="EMBL" id="HBIN01000835">
    <property type="protein sequence ID" value="CAE0430089.1"/>
    <property type="molecule type" value="Transcribed_RNA"/>
</dbReference>
<organism evidence="3">
    <name type="scientific">Aplanochytrium stocchinoi</name>
    <dbReference type="NCBI Taxonomy" id="215587"/>
    <lineage>
        <taxon>Eukaryota</taxon>
        <taxon>Sar</taxon>
        <taxon>Stramenopiles</taxon>
        <taxon>Bigyra</taxon>
        <taxon>Labyrinthulomycetes</taxon>
        <taxon>Thraustochytrida</taxon>
        <taxon>Thraustochytriidae</taxon>
        <taxon>Aplanochytrium</taxon>
    </lineage>
</organism>
<feature type="transmembrane region" description="Helical" evidence="2">
    <location>
        <begin position="19"/>
        <end position="36"/>
    </location>
</feature>
<protein>
    <recommendedName>
        <fullName evidence="5">Peroxin-3</fullName>
    </recommendedName>
</protein>
<evidence type="ECO:0000313" key="4">
    <source>
        <dbReference type="EMBL" id="CAE0430089.1"/>
    </source>
</evidence>
<dbReference type="GO" id="GO:0045046">
    <property type="term" value="P:protein import into peroxisome membrane"/>
    <property type="evidence" value="ECO:0007669"/>
    <property type="project" value="TreeGrafter"/>
</dbReference>
<evidence type="ECO:0000256" key="2">
    <source>
        <dbReference type="SAM" id="Phobius"/>
    </source>
</evidence>
<evidence type="ECO:0000313" key="3">
    <source>
        <dbReference type="EMBL" id="CAE0430088.1"/>
    </source>
</evidence>
<accession>A0A6S7ZCT1</accession>
<keyword evidence="2" id="KW-0812">Transmembrane</keyword>
<dbReference type="Pfam" id="PF04882">
    <property type="entry name" value="Peroxin-3"/>
    <property type="match status" value="1"/>
</dbReference>
<keyword evidence="2" id="KW-0472">Membrane</keyword>
<dbReference type="PANTHER" id="PTHR28080">
    <property type="entry name" value="PEROXISOMAL BIOGENESIS FACTOR 3"/>
    <property type="match status" value="1"/>
</dbReference>